<comment type="caution">
    <text evidence="1">The sequence shown here is derived from an EMBL/GenBank/DDBJ whole genome shotgun (WGS) entry which is preliminary data.</text>
</comment>
<dbReference type="Proteomes" id="UP001352852">
    <property type="component" value="Unassembled WGS sequence"/>
</dbReference>
<sequence>MLIAPHHTSLTAEGGLQLPKLQPSVGQWKDNRYLTKYKASQWKRDISNPCSRTLHSFFFVFFWRLAYNDVVQYLHQLACSVDQNVDDPHSCLSRLFKNQMQQLTVIKFLYLHRKCFAVWTKRSLGPDLDQSLGFEDPSYIRWKPGSDRAKL</sequence>
<proteinExistence type="predicted"/>
<evidence type="ECO:0000313" key="2">
    <source>
        <dbReference type="Proteomes" id="UP001352852"/>
    </source>
</evidence>
<protein>
    <submittedName>
        <fullName evidence="1">Uncharacterized protein</fullName>
    </submittedName>
</protein>
<name>A0ABU7D3C0_9TELE</name>
<dbReference type="EMBL" id="JAHUTJ010011527">
    <property type="protein sequence ID" value="MED6268861.1"/>
    <property type="molecule type" value="Genomic_DNA"/>
</dbReference>
<evidence type="ECO:0000313" key="1">
    <source>
        <dbReference type="EMBL" id="MED6268861.1"/>
    </source>
</evidence>
<organism evidence="1 2">
    <name type="scientific">Characodon lateralis</name>
    <dbReference type="NCBI Taxonomy" id="208331"/>
    <lineage>
        <taxon>Eukaryota</taxon>
        <taxon>Metazoa</taxon>
        <taxon>Chordata</taxon>
        <taxon>Craniata</taxon>
        <taxon>Vertebrata</taxon>
        <taxon>Euteleostomi</taxon>
        <taxon>Actinopterygii</taxon>
        <taxon>Neopterygii</taxon>
        <taxon>Teleostei</taxon>
        <taxon>Neoteleostei</taxon>
        <taxon>Acanthomorphata</taxon>
        <taxon>Ovalentaria</taxon>
        <taxon>Atherinomorphae</taxon>
        <taxon>Cyprinodontiformes</taxon>
        <taxon>Goodeidae</taxon>
        <taxon>Characodon</taxon>
    </lineage>
</organism>
<keyword evidence="2" id="KW-1185">Reference proteome</keyword>
<gene>
    <name evidence="1" type="ORF">CHARACLAT_026976</name>
</gene>
<accession>A0ABU7D3C0</accession>
<reference evidence="1 2" key="1">
    <citation type="submission" date="2021-06" db="EMBL/GenBank/DDBJ databases">
        <authorList>
            <person name="Palmer J.M."/>
        </authorList>
    </citation>
    <scope>NUCLEOTIDE SEQUENCE [LARGE SCALE GENOMIC DNA]</scope>
    <source>
        <strain evidence="1 2">CL_MEX2019</strain>
        <tissue evidence="1">Muscle</tissue>
    </source>
</reference>